<evidence type="ECO:0000256" key="7">
    <source>
        <dbReference type="ARBA" id="ARBA00004514"/>
    </source>
</evidence>
<comment type="subcellular location">
    <subcellularLocation>
        <location evidence="8">Cell junction</location>
        <location evidence="8">Adherens junction</location>
    </subcellularLocation>
    <subcellularLocation>
        <location evidence="6">Cell membrane</location>
    </subcellularLocation>
    <subcellularLocation>
        <location evidence="7">Cytoplasm</location>
        <location evidence="7">Cytosol</location>
    </subcellularLocation>
    <subcellularLocation>
        <location evidence="5">Cytoplasmic vesicle membrane</location>
        <topology evidence="5">Peripheral membrane protein</topology>
        <orientation evidence="5">Cytoplasmic side</orientation>
    </subcellularLocation>
    <subcellularLocation>
        <location evidence="3">Cytoplasmic vesicle</location>
        <location evidence="3">Clathrin-coated vesicle</location>
    </subcellularLocation>
    <subcellularLocation>
        <location evidence="4">Endosome</location>
    </subcellularLocation>
    <subcellularLocation>
        <location evidence="9">Membrane</location>
        <location evidence="9">Clathrin-coated pit</location>
    </subcellularLocation>
    <subcellularLocation>
        <location evidence="2">Nucleus</location>
    </subcellularLocation>
</comment>
<evidence type="ECO:0000256" key="38">
    <source>
        <dbReference type="PROSITE-ProRule" id="PRU00192"/>
    </source>
</evidence>
<dbReference type="GO" id="GO:0004715">
    <property type="term" value="F:non-membrane spanning protein tyrosine kinase activity"/>
    <property type="evidence" value="ECO:0007669"/>
    <property type="project" value="UniProtKB-EC"/>
</dbReference>
<dbReference type="PROSITE" id="PS00107">
    <property type="entry name" value="PROTEIN_KINASE_ATP"/>
    <property type="match status" value="1"/>
</dbReference>
<evidence type="ECO:0000259" key="42">
    <source>
        <dbReference type="PROSITE" id="PS50011"/>
    </source>
</evidence>
<dbReference type="GO" id="GO:0005634">
    <property type="term" value="C:nucleus"/>
    <property type="evidence" value="ECO:0007669"/>
    <property type="project" value="UniProtKB-SubCell"/>
</dbReference>
<feature type="binding site" evidence="39">
    <location>
        <position position="142"/>
    </location>
    <ligand>
        <name>ATP</name>
        <dbReference type="ChEBI" id="CHEBI:30616"/>
    </ligand>
</feature>
<evidence type="ECO:0000256" key="25">
    <source>
        <dbReference type="ARBA" id="ARBA00022842"/>
    </source>
</evidence>
<dbReference type="InterPro" id="IPR008266">
    <property type="entry name" value="Tyr_kinase_AS"/>
</dbReference>
<evidence type="ECO:0000256" key="8">
    <source>
        <dbReference type="ARBA" id="ARBA00004536"/>
    </source>
</evidence>
<evidence type="ECO:0000313" key="45">
    <source>
        <dbReference type="Proteomes" id="UP000625711"/>
    </source>
</evidence>
<dbReference type="InterPro" id="IPR020635">
    <property type="entry name" value="Tyr_kinase_cat_dom"/>
</dbReference>
<dbReference type="FunFam" id="3.30.200.20:FF:000107">
    <property type="entry name" value="Putative activated CDC42 kinase 1"/>
    <property type="match status" value="1"/>
</dbReference>
<dbReference type="GO" id="GO:0030136">
    <property type="term" value="C:clathrin-coated vesicle"/>
    <property type="evidence" value="ECO:0007669"/>
    <property type="project" value="UniProtKB-SubCell"/>
</dbReference>
<feature type="region of interest" description="Disordered" evidence="40">
    <location>
        <begin position="466"/>
        <end position="509"/>
    </location>
</feature>
<reference evidence="44" key="1">
    <citation type="submission" date="2020-08" db="EMBL/GenBank/DDBJ databases">
        <title>Genome sequencing and assembly of the red palm weevil Rhynchophorus ferrugineus.</title>
        <authorList>
            <person name="Dias G.B."/>
            <person name="Bergman C.M."/>
            <person name="Manee M."/>
        </authorList>
    </citation>
    <scope>NUCLEOTIDE SEQUENCE</scope>
    <source>
        <strain evidence="44">AA-2017</strain>
        <tissue evidence="44">Whole larva</tissue>
    </source>
</reference>
<keyword evidence="29" id="KW-0829">Tyrosine-protein kinase</keyword>
<evidence type="ECO:0000256" key="39">
    <source>
        <dbReference type="PROSITE-ProRule" id="PRU10141"/>
    </source>
</evidence>
<evidence type="ECO:0000256" key="19">
    <source>
        <dbReference type="ARBA" id="ARBA00022679"/>
    </source>
</evidence>
<dbReference type="SMART" id="SM00326">
    <property type="entry name" value="SH3"/>
    <property type="match status" value="1"/>
</dbReference>
<evidence type="ECO:0000256" key="28">
    <source>
        <dbReference type="ARBA" id="ARBA00023136"/>
    </source>
</evidence>
<dbReference type="OrthoDB" id="635774at2759"/>
<dbReference type="EC" id="2.7.10.2" evidence="10"/>
<organism evidence="44 45">
    <name type="scientific">Rhynchophorus ferrugineus</name>
    <name type="common">Red palm weevil</name>
    <name type="synonym">Curculio ferrugineus</name>
    <dbReference type="NCBI Taxonomy" id="354439"/>
    <lineage>
        <taxon>Eukaryota</taxon>
        <taxon>Metazoa</taxon>
        <taxon>Ecdysozoa</taxon>
        <taxon>Arthropoda</taxon>
        <taxon>Hexapoda</taxon>
        <taxon>Insecta</taxon>
        <taxon>Pterygota</taxon>
        <taxon>Neoptera</taxon>
        <taxon>Endopterygota</taxon>
        <taxon>Coleoptera</taxon>
        <taxon>Polyphaga</taxon>
        <taxon>Cucujiformia</taxon>
        <taxon>Curculionidae</taxon>
        <taxon>Dryophthorinae</taxon>
        <taxon>Rhynchophorus</taxon>
    </lineage>
</organism>
<evidence type="ECO:0000256" key="30">
    <source>
        <dbReference type="ARBA" id="ARBA00023176"/>
    </source>
</evidence>
<dbReference type="CDD" id="cd05040">
    <property type="entry name" value="PTKc_Ack_like"/>
    <property type="match status" value="1"/>
</dbReference>
<dbReference type="GO" id="GO:0030659">
    <property type="term" value="C:cytoplasmic vesicle membrane"/>
    <property type="evidence" value="ECO:0007669"/>
    <property type="project" value="UniProtKB-SubCell"/>
</dbReference>
<keyword evidence="25" id="KW-0460">Magnesium</keyword>
<dbReference type="Pfam" id="PF09027">
    <property type="entry name" value="GTPase_binding"/>
    <property type="match status" value="1"/>
</dbReference>
<dbReference type="InterPro" id="IPR001245">
    <property type="entry name" value="Ser-Thr/Tyr_kinase_cat_dom"/>
</dbReference>
<evidence type="ECO:0000256" key="21">
    <source>
        <dbReference type="ARBA" id="ARBA00022741"/>
    </source>
</evidence>
<evidence type="ECO:0000256" key="40">
    <source>
        <dbReference type="SAM" id="MobiDB-lite"/>
    </source>
</evidence>
<feature type="domain" description="SH3" evidence="41">
    <location>
        <begin position="357"/>
        <end position="432"/>
    </location>
</feature>
<evidence type="ECO:0000256" key="20">
    <source>
        <dbReference type="ARBA" id="ARBA00022723"/>
    </source>
</evidence>
<dbReference type="GO" id="GO:0005524">
    <property type="term" value="F:ATP binding"/>
    <property type="evidence" value="ECO:0007669"/>
    <property type="project" value="UniProtKB-UniRule"/>
</dbReference>
<dbReference type="EC" id="2.7.11.1" evidence="11"/>
<dbReference type="GO" id="GO:0004674">
    <property type="term" value="F:protein serine/threonine kinase activity"/>
    <property type="evidence" value="ECO:0007669"/>
    <property type="project" value="UniProtKB-KW"/>
</dbReference>
<proteinExistence type="inferred from homology"/>
<evidence type="ECO:0000256" key="1">
    <source>
        <dbReference type="ARBA" id="ARBA00001946"/>
    </source>
</evidence>
<evidence type="ECO:0000259" key="41">
    <source>
        <dbReference type="PROSITE" id="PS50002"/>
    </source>
</evidence>
<evidence type="ECO:0000256" key="11">
    <source>
        <dbReference type="ARBA" id="ARBA00012513"/>
    </source>
</evidence>
<dbReference type="SMART" id="SM00219">
    <property type="entry name" value="TyrKc"/>
    <property type="match status" value="1"/>
</dbReference>
<evidence type="ECO:0000259" key="43">
    <source>
        <dbReference type="PROSITE" id="PS50030"/>
    </source>
</evidence>
<evidence type="ECO:0000256" key="22">
    <source>
        <dbReference type="ARBA" id="ARBA00022753"/>
    </source>
</evidence>
<dbReference type="Pfam" id="PF22931">
    <property type="entry name" value="SAM_TNK"/>
    <property type="match status" value="1"/>
</dbReference>
<dbReference type="GO" id="GO:0005886">
    <property type="term" value="C:plasma membrane"/>
    <property type="evidence" value="ECO:0007669"/>
    <property type="project" value="UniProtKB-SubCell"/>
</dbReference>
<dbReference type="Proteomes" id="UP000625711">
    <property type="component" value="Unassembled WGS sequence"/>
</dbReference>
<dbReference type="GO" id="GO:0046872">
    <property type="term" value="F:metal ion binding"/>
    <property type="evidence" value="ECO:0007669"/>
    <property type="project" value="UniProtKB-KW"/>
</dbReference>
<evidence type="ECO:0000256" key="2">
    <source>
        <dbReference type="ARBA" id="ARBA00004123"/>
    </source>
</evidence>
<dbReference type="SUPFAM" id="SSF56112">
    <property type="entry name" value="Protein kinase-like (PK-like)"/>
    <property type="match status" value="1"/>
</dbReference>
<dbReference type="InterPro" id="IPR017441">
    <property type="entry name" value="Protein_kinase_ATP_BS"/>
</dbReference>
<dbReference type="SUPFAM" id="SSF50044">
    <property type="entry name" value="SH3-domain"/>
    <property type="match status" value="1"/>
</dbReference>
<dbReference type="Pfam" id="PF00018">
    <property type="entry name" value="SH3_1"/>
    <property type="match status" value="1"/>
</dbReference>
<comment type="catalytic activity">
    <reaction evidence="34">
        <text>L-seryl-[protein] + ATP = O-phospho-L-seryl-[protein] + ADP + H(+)</text>
        <dbReference type="Rhea" id="RHEA:17989"/>
        <dbReference type="Rhea" id="RHEA-COMP:9863"/>
        <dbReference type="Rhea" id="RHEA-COMP:11604"/>
        <dbReference type="ChEBI" id="CHEBI:15378"/>
        <dbReference type="ChEBI" id="CHEBI:29999"/>
        <dbReference type="ChEBI" id="CHEBI:30616"/>
        <dbReference type="ChEBI" id="CHEBI:83421"/>
        <dbReference type="ChEBI" id="CHEBI:456216"/>
        <dbReference type="EC" id="2.7.11.1"/>
    </reaction>
</comment>
<keyword evidence="13" id="KW-1003">Cell membrane</keyword>
<dbReference type="Gene3D" id="4.10.680.10">
    <property type="entry name" value="Cdc42-like binding domain"/>
    <property type="match status" value="1"/>
</dbReference>
<evidence type="ECO:0000256" key="15">
    <source>
        <dbReference type="ARBA" id="ARBA00022490"/>
    </source>
</evidence>
<comment type="cofactor">
    <cofactor evidence="1">
        <name>Mg(2+)</name>
        <dbReference type="ChEBI" id="CHEBI:18420"/>
    </cofactor>
</comment>
<evidence type="ECO:0000256" key="9">
    <source>
        <dbReference type="ARBA" id="ARBA00004600"/>
    </source>
</evidence>
<evidence type="ECO:0000256" key="32">
    <source>
        <dbReference type="ARBA" id="ARBA00023329"/>
    </source>
</evidence>
<dbReference type="GO" id="GO:0005905">
    <property type="term" value="C:clathrin-coated pit"/>
    <property type="evidence" value="ECO:0007669"/>
    <property type="project" value="UniProtKB-SubCell"/>
</dbReference>
<dbReference type="GO" id="GO:0005829">
    <property type="term" value="C:cytosol"/>
    <property type="evidence" value="ECO:0007669"/>
    <property type="project" value="UniProtKB-SubCell"/>
</dbReference>
<dbReference type="PROSITE" id="PS50030">
    <property type="entry name" value="UBA"/>
    <property type="match status" value="1"/>
</dbReference>
<keyword evidence="21 39" id="KW-0547">Nucleotide-binding</keyword>
<evidence type="ECO:0000256" key="10">
    <source>
        <dbReference type="ARBA" id="ARBA00011903"/>
    </source>
</evidence>
<evidence type="ECO:0000313" key="44">
    <source>
        <dbReference type="EMBL" id="KAF7288030.1"/>
    </source>
</evidence>
<evidence type="ECO:0000256" key="17">
    <source>
        <dbReference type="ARBA" id="ARBA00022553"/>
    </source>
</evidence>
<keyword evidence="15" id="KW-0963">Cytoplasm</keyword>
<evidence type="ECO:0000256" key="18">
    <source>
        <dbReference type="ARBA" id="ARBA00022583"/>
    </source>
</evidence>
<evidence type="ECO:0000256" key="36">
    <source>
        <dbReference type="ARBA" id="ARBA00072244"/>
    </source>
</evidence>
<dbReference type="InterPro" id="IPR049587">
    <property type="entry name" value="TNK-like_SAM"/>
</dbReference>
<sequence length="1058" mass="119303">MEQEGIEWLKEILVDVQLGQFLVPIRDDLQVTRLEHFDYVKPEDLENIGLSRPGARRLLEAVKKKRAHQKKKNLINKLIPVSNKTNTNKKTDDGLSISNFTSCLIQESNITLSVKLGDGSFGVVRKGEWSSPNGKSIPVAVKVLKADALNQPGVFEDFIKEVQAMHCLSHQYLIRLYGIVLSQPMMMVTELAPLGSLLDFLRKQCQHTPVPMLCEYATQVAHGMAYLESKRFLHRDLACRNVLLAAVDKVKIGDFGLMRALPQEDDCYVMTEHKKVPFPWCAPESLRSRQFSHASDTWMFGVTVWEMFTFGEDPWMGLIGSEILTKIDKEGKRLAQPDACSPIIYSTLLQCWAKNPQERPTFSALKDFFRKNVTPVMKALDKQDDPEKLKINEGDEIAIIDGSPELYWWKGQNQRTFEIGLFPRCIVDPMRPKQVEDISKPLDNSFIHTGHGSAFGESWGSPSHIDEMYLSNPMDPPDLLGMKRKTKPSPQLCDRRKSSTKSLNGSILHSSAEKQFNYKKLKNQESFKSLPKPQRPPQPQFDTTRESVLIDVSPVESQNPILRRTNDTIESRNTISLLDEPIDVAQETDLSDCRWNNERSSVQNAPPPYHNPPAYYNTSIIQQDPFDTSNILPLYSSVSPTPPISAFNQNSDLQTEIMEKIKKYSARGNSQQFFVHGDITNRDSSQLTNIAKSKTVVSPRKNVATEVNAHTVAAVANNLSLMNLENELSVEKPISAQNNMTVLPANLAASSSNAPQLNVSPIRLQQVLSEPLEAPVLPKVQNETYSNLSELYAKTSDFTKNSNTNVSMRSDTKSVVNKIWLETTVNGNENTNQTRYVVNSEFGEFKSNRRYDPVYQPTGSHVYDSPPLDSPKNFYETTSIYNSLQKPTVYNSVATHSNYAANQIQHTYSDYYSTAASYRDDPYHEVPENFYSQVPEEVLKPHRPAPTKPGDMFSQPLSMQQIQRKIQQGQLSADAERLMTPEYRNNKISQVRECVPDAAADECLCVLQQNGWDVSQAIKNIKISKLLKLGLADRSGCEEALQKTNWNVELAASAILDT</sequence>
<evidence type="ECO:0000256" key="4">
    <source>
        <dbReference type="ARBA" id="ARBA00004177"/>
    </source>
</evidence>
<dbReference type="PROSITE" id="PS00109">
    <property type="entry name" value="PROTEIN_KINASE_TYR"/>
    <property type="match status" value="1"/>
</dbReference>
<keyword evidence="14" id="KW-0488">Methylation</keyword>
<dbReference type="PANTHER" id="PTHR24418">
    <property type="entry name" value="TYROSINE-PROTEIN KINASE"/>
    <property type="match status" value="1"/>
</dbReference>
<keyword evidence="32" id="KW-0968">Cytoplasmic vesicle</keyword>
<feature type="region of interest" description="Disordered" evidence="40">
    <location>
        <begin position="525"/>
        <end position="546"/>
    </location>
</feature>
<evidence type="ECO:0000256" key="31">
    <source>
        <dbReference type="ARBA" id="ARBA00023242"/>
    </source>
</evidence>
<evidence type="ECO:0000256" key="26">
    <source>
        <dbReference type="ARBA" id="ARBA00022843"/>
    </source>
</evidence>
<dbReference type="FunFam" id="1.10.510.10:FF:000080">
    <property type="entry name" value="Putative activated CDC42 kinase 1"/>
    <property type="match status" value="1"/>
</dbReference>
<keyword evidence="12 38" id="KW-0728">SH3 domain</keyword>
<dbReference type="Pfam" id="PF07714">
    <property type="entry name" value="PK_Tyr_Ser-Thr"/>
    <property type="match status" value="1"/>
</dbReference>
<dbReference type="GO" id="GO:0002009">
    <property type="term" value="P:morphogenesis of an epithelium"/>
    <property type="evidence" value="ECO:0007669"/>
    <property type="project" value="UniProtKB-ARBA"/>
</dbReference>
<dbReference type="Gene3D" id="1.10.510.10">
    <property type="entry name" value="Transferase(Phosphotransferase) domain 1"/>
    <property type="match status" value="1"/>
</dbReference>
<evidence type="ECO:0000256" key="16">
    <source>
        <dbReference type="ARBA" id="ARBA00022527"/>
    </source>
</evidence>
<evidence type="ECO:0000256" key="23">
    <source>
        <dbReference type="ARBA" id="ARBA00022777"/>
    </source>
</evidence>
<keyword evidence="17" id="KW-0597">Phosphoprotein</keyword>
<keyword evidence="23" id="KW-0418">Kinase</keyword>
<keyword evidence="24 39" id="KW-0067">ATP-binding</keyword>
<keyword evidence="18" id="KW-0254">Endocytosis</keyword>
<dbReference type="InterPro" id="IPR015116">
    <property type="entry name" value="Cdc42-bd-like"/>
</dbReference>
<keyword evidence="20" id="KW-0479">Metal-binding</keyword>
<dbReference type="FunFam" id="4.10.680.10:FF:000001">
    <property type="entry name" value="activated CDC42 kinase 1 isoform X1"/>
    <property type="match status" value="1"/>
</dbReference>
<evidence type="ECO:0000256" key="33">
    <source>
        <dbReference type="ARBA" id="ARBA00047899"/>
    </source>
</evidence>
<keyword evidence="16" id="KW-0723">Serine/threonine-protein kinase</keyword>
<keyword evidence="28" id="KW-0472">Membrane</keyword>
<gene>
    <name evidence="44" type="ORF">GWI33_000084</name>
</gene>
<feature type="compositionally biased region" description="Polar residues" evidence="40">
    <location>
        <begin position="500"/>
        <end position="509"/>
    </location>
</feature>
<evidence type="ECO:0000256" key="3">
    <source>
        <dbReference type="ARBA" id="ARBA00004132"/>
    </source>
</evidence>
<evidence type="ECO:0000256" key="12">
    <source>
        <dbReference type="ARBA" id="ARBA00022443"/>
    </source>
</evidence>
<evidence type="ECO:0000256" key="13">
    <source>
        <dbReference type="ARBA" id="ARBA00022475"/>
    </source>
</evidence>
<name>A0A834MNT4_RHYFE</name>
<dbReference type="PROSITE" id="PS50002">
    <property type="entry name" value="SH3"/>
    <property type="match status" value="1"/>
</dbReference>
<keyword evidence="45" id="KW-1185">Reference proteome</keyword>
<dbReference type="CDD" id="cd09539">
    <property type="entry name" value="SAM_TNK-like"/>
    <property type="match status" value="1"/>
</dbReference>
<evidence type="ECO:0000256" key="5">
    <source>
        <dbReference type="ARBA" id="ARBA00004180"/>
    </source>
</evidence>
<dbReference type="EMBL" id="JAACXV010000001">
    <property type="protein sequence ID" value="KAF7288030.1"/>
    <property type="molecule type" value="Genomic_DNA"/>
</dbReference>
<comment type="similarity">
    <text evidence="35">Belongs to the protein kinase superfamily. Tyr protein kinase family.</text>
</comment>
<dbReference type="InterPro" id="IPR001452">
    <property type="entry name" value="SH3_domain"/>
</dbReference>
<evidence type="ECO:0000256" key="27">
    <source>
        <dbReference type="ARBA" id="ARBA00022949"/>
    </source>
</evidence>
<dbReference type="Gene3D" id="3.30.200.20">
    <property type="entry name" value="Phosphorylase Kinase, domain 1"/>
    <property type="match status" value="1"/>
</dbReference>
<dbReference type="GO" id="GO:0005912">
    <property type="term" value="C:adherens junction"/>
    <property type="evidence" value="ECO:0007669"/>
    <property type="project" value="UniProtKB-SubCell"/>
</dbReference>
<keyword evidence="22" id="KW-0967">Endosome</keyword>
<dbReference type="PRINTS" id="PR00109">
    <property type="entry name" value="TYRKINASE"/>
</dbReference>
<dbReference type="InterPro" id="IPR055175">
    <property type="entry name" value="ACK/TNK-like_SAM"/>
</dbReference>
<keyword evidence="30" id="KW-0168">Coated pit</keyword>
<dbReference type="InterPro" id="IPR015940">
    <property type="entry name" value="UBA"/>
</dbReference>
<evidence type="ECO:0000256" key="14">
    <source>
        <dbReference type="ARBA" id="ARBA00022481"/>
    </source>
</evidence>
<feature type="domain" description="Protein kinase" evidence="42">
    <location>
        <begin position="110"/>
        <end position="369"/>
    </location>
</feature>
<keyword evidence="27" id="KW-0965">Cell junction</keyword>
<protein>
    <recommendedName>
        <fullName evidence="36">Activated CDC42 kinase 1</fullName>
        <ecNumber evidence="10">2.7.10.2</ecNumber>
        <ecNumber evidence="11">2.7.11.1</ecNumber>
    </recommendedName>
    <alternativeName>
        <fullName evidence="37">Tyrosine kinase non-receptor protein 2</fullName>
    </alternativeName>
</protein>
<accession>A0A834MNT4</accession>
<comment type="catalytic activity">
    <reaction evidence="33">
        <text>L-threonyl-[protein] + ATP = O-phospho-L-threonyl-[protein] + ADP + H(+)</text>
        <dbReference type="Rhea" id="RHEA:46608"/>
        <dbReference type="Rhea" id="RHEA-COMP:11060"/>
        <dbReference type="Rhea" id="RHEA-COMP:11605"/>
        <dbReference type="ChEBI" id="CHEBI:15378"/>
        <dbReference type="ChEBI" id="CHEBI:30013"/>
        <dbReference type="ChEBI" id="CHEBI:30616"/>
        <dbReference type="ChEBI" id="CHEBI:61977"/>
        <dbReference type="ChEBI" id="CHEBI:456216"/>
        <dbReference type="EC" id="2.7.11.1"/>
    </reaction>
</comment>
<dbReference type="AlphaFoldDB" id="A0A834MNT4"/>
<evidence type="ECO:0000256" key="35">
    <source>
        <dbReference type="ARBA" id="ARBA00060742"/>
    </source>
</evidence>
<dbReference type="GO" id="GO:0006897">
    <property type="term" value="P:endocytosis"/>
    <property type="evidence" value="ECO:0007669"/>
    <property type="project" value="UniProtKB-KW"/>
</dbReference>
<dbReference type="InterPro" id="IPR050198">
    <property type="entry name" value="Non-receptor_tyrosine_kinases"/>
</dbReference>
<evidence type="ECO:0000256" key="29">
    <source>
        <dbReference type="ARBA" id="ARBA00023137"/>
    </source>
</evidence>
<evidence type="ECO:0000256" key="24">
    <source>
        <dbReference type="ARBA" id="ARBA00022840"/>
    </source>
</evidence>
<comment type="caution">
    <text evidence="44">The sequence shown here is derived from an EMBL/GenBank/DDBJ whole genome shotgun (WGS) entry which is preliminary data.</text>
</comment>
<dbReference type="PROSITE" id="PS50011">
    <property type="entry name" value="PROTEIN_KINASE_DOM"/>
    <property type="match status" value="1"/>
</dbReference>
<dbReference type="InterPro" id="IPR036028">
    <property type="entry name" value="SH3-like_dom_sf"/>
</dbReference>
<dbReference type="InterPro" id="IPR011009">
    <property type="entry name" value="Kinase-like_dom_sf"/>
</dbReference>
<evidence type="ECO:0000256" key="37">
    <source>
        <dbReference type="ARBA" id="ARBA00077194"/>
    </source>
</evidence>
<evidence type="ECO:0000256" key="6">
    <source>
        <dbReference type="ARBA" id="ARBA00004236"/>
    </source>
</evidence>
<evidence type="ECO:0000256" key="34">
    <source>
        <dbReference type="ARBA" id="ARBA00048679"/>
    </source>
</evidence>
<dbReference type="GO" id="GO:0005768">
    <property type="term" value="C:endosome"/>
    <property type="evidence" value="ECO:0007669"/>
    <property type="project" value="UniProtKB-SubCell"/>
</dbReference>
<dbReference type="InterPro" id="IPR037085">
    <property type="entry name" value="Cdc42-bd-like_dom_sf"/>
</dbReference>
<keyword evidence="26" id="KW-0832">Ubl conjugation</keyword>
<keyword evidence="31" id="KW-0539">Nucleus</keyword>
<dbReference type="InterPro" id="IPR000719">
    <property type="entry name" value="Prot_kinase_dom"/>
</dbReference>
<feature type="domain" description="UBA" evidence="43">
    <location>
        <begin position="1013"/>
        <end position="1058"/>
    </location>
</feature>
<keyword evidence="19" id="KW-0808">Transferase</keyword>